<evidence type="ECO:0000313" key="3">
    <source>
        <dbReference type="EMBL" id="MCP2166362.1"/>
    </source>
</evidence>
<reference evidence="3" key="1">
    <citation type="submission" date="2022-06" db="EMBL/GenBank/DDBJ databases">
        <title>Genomic Encyclopedia of Archaeal and Bacterial Type Strains, Phase II (KMG-II): from individual species to whole genera.</title>
        <authorList>
            <person name="Goeker M."/>
        </authorList>
    </citation>
    <scope>NUCLEOTIDE SEQUENCE</scope>
    <source>
        <strain evidence="3">DSM 43935</strain>
    </source>
</reference>
<protein>
    <submittedName>
        <fullName evidence="3">Oxidoreductase</fullName>
    </submittedName>
</protein>
<dbReference type="GO" id="GO:0005829">
    <property type="term" value="C:cytosol"/>
    <property type="evidence" value="ECO:0007669"/>
    <property type="project" value="TreeGrafter"/>
</dbReference>
<organism evidence="3 4">
    <name type="scientific">Goodfellowiella coeruleoviolacea</name>
    <dbReference type="NCBI Taxonomy" id="334858"/>
    <lineage>
        <taxon>Bacteria</taxon>
        <taxon>Bacillati</taxon>
        <taxon>Actinomycetota</taxon>
        <taxon>Actinomycetes</taxon>
        <taxon>Pseudonocardiales</taxon>
        <taxon>Pseudonocardiaceae</taxon>
        <taxon>Goodfellowiella</taxon>
    </lineage>
</organism>
<dbReference type="Proteomes" id="UP001206128">
    <property type="component" value="Unassembled WGS sequence"/>
</dbReference>
<dbReference type="RefSeq" id="WP_253772177.1">
    <property type="nucleotide sequence ID" value="NZ_JAMTCK010000007.1"/>
</dbReference>
<dbReference type="CDD" id="cd19102">
    <property type="entry name" value="AKR_unchar"/>
    <property type="match status" value="1"/>
</dbReference>
<dbReference type="Gene3D" id="3.20.20.100">
    <property type="entry name" value="NADP-dependent oxidoreductase domain"/>
    <property type="match status" value="1"/>
</dbReference>
<dbReference type="SUPFAM" id="SSF51430">
    <property type="entry name" value="NAD(P)-linked oxidoreductase"/>
    <property type="match status" value="1"/>
</dbReference>
<keyword evidence="1" id="KW-0560">Oxidoreductase</keyword>
<gene>
    <name evidence="3" type="ORF">LX83_003230</name>
</gene>
<dbReference type="InterPro" id="IPR050523">
    <property type="entry name" value="AKR_Detox_Biosynth"/>
</dbReference>
<dbReference type="AlphaFoldDB" id="A0AAE3GFD7"/>
<sequence length="330" mass="35675">MERRTFGTTDMAITPVGFGAWAVGGPGVYGWGPQDDDDSVAAIRRAVELGVNWVDTAPVYGRGHSEDVVARALADLPEADRPYVFTKCGMVFTSDDPGATPELVGRPESIRRECEQSLRRLGVDRLDLLQMHWPPTDGTAVEDYWGALLELKREGKIRAAGLSNHSADQLERAEAVGHVDSLQPHFSAIARDFAGADLEWCRRHDTAVIGYSPMESGLLTGKYDQDSVAKLDPGDWRRQNPEFTTKLRDNLAVVRALDEVARRHQVSVPAAAVAWTLAWPGITGAIVGARRADQVDDWVGAASVTLATEDLAAVAVAIEANQVGSGPTQP</sequence>
<proteinExistence type="predicted"/>
<name>A0AAE3GFD7_9PSEU</name>
<dbReference type="PANTHER" id="PTHR43364:SF4">
    <property type="entry name" value="NAD(P)-LINKED OXIDOREDUCTASE SUPERFAMILY PROTEIN"/>
    <property type="match status" value="1"/>
</dbReference>
<accession>A0AAE3GFD7</accession>
<evidence type="ECO:0000313" key="4">
    <source>
        <dbReference type="Proteomes" id="UP001206128"/>
    </source>
</evidence>
<feature type="domain" description="NADP-dependent oxidoreductase" evidence="2">
    <location>
        <begin position="16"/>
        <end position="315"/>
    </location>
</feature>
<evidence type="ECO:0000256" key="1">
    <source>
        <dbReference type="ARBA" id="ARBA00023002"/>
    </source>
</evidence>
<dbReference type="InterPro" id="IPR036812">
    <property type="entry name" value="NAD(P)_OxRdtase_dom_sf"/>
</dbReference>
<comment type="caution">
    <text evidence="3">The sequence shown here is derived from an EMBL/GenBank/DDBJ whole genome shotgun (WGS) entry which is preliminary data.</text>
</comment>
<dbReference type="EMBL" id="JAMTCK010000007">
    <property type="protein sequence ID" value="MCP2166362.1"/>
    <property type="molecule type" value="Genomic_DNA"/>
</dbReference>
<dbReference type="PANTHER" id="PTHR43364">
    <property type="entry name" value="NADH-SPECIFIC METHYLGLYOXAL REDUCTASE-RELATED"/>
    <property type="match status" value="1"/>
</dbReference>
<dbReference type="GO" id="GO:0016491">
    <property type="term" value="F:oxidoreductase activity"/>
    <property type="evidence" value="ECO:0007669"/>
    <property type="project" value="UniProtKB-KW"/>
</dbReference>
<evidence type="ECO:0000259" key="2">
    <source>
        <dbReference type="Pfam" id="PF00248"/>
    </source>
</evidence>
<keyword evidence="4" id="KW-1185">Reference proteome</keyword>
<dbReference type="Pfam" id="PF00248">
    <property type="entry name" value="Aldo_ket_red"/>
    <property type="match status" value="1"/>
</dbReference>
<dbReference type="InterPro" id="IPR023210">
    <property type="entry name" value="NADP_OxRdtase_dom"/>
</dbReference>